<dbReference type="SUPFAM" id="SSF48498">
    <property type="entry name" value="Tetracyclin repressor-like, C-terminal domain"/>
    <property type="match status" value="1"/>
</dbReference>
<keyword evidence="3" id="KW-0804">Transcription</keyword>
<dbReference type="PROSITE" id="PS50977">
    <property type="entry name" value="HTH_TETR_2"/>
    <property type="match status" value="1"/>
</dbReference>
<dbReference type="InterPro" id="IPR050109">
    <property type="entry name" value="HTH-type_TetR-like_transc_reg"/>
</dbReference>
<proteinExistence type="predicted"/>
<dbReference type="InterPro" id="IPR023772">
    <property type="entry name" value="DNA-bd_HTH_TetR-type_CS"/>
</dbReference>
<dbReference type="KEGG" id="nch:A0U93_13380"/>
<dbReference type="Proteomes" id="UP000188604">
    <property type="component" value="Chromosome"/>
</dbReference>
<dbReference type="GO" id="GO:0003700">
    <property type="term" value="F:DNA-binding transcription factor activity"/>
    <property type="evidence" value="ECO:0007669"/>
    <property type="project" value="TreeGrafter"/>
</dbReference>
<accession>A0A1U9KSE9</accession>
<dbReference type="InterPro" id="IPR001647">
    <property type="entry name" value="HTH_TetR"/>
</dbReference>
<evidence type="ECO:0000256" key="3">
    <source>
        <dbReference type="ARBA" id="ARBA00023163"/>
    </source>
</evidence>
<dbReference type="Gene3D" id="1.10.357.10">
    <property type="entry name" value="Tetracycline Repressor, domain 2"/>
    <property type="match status" value="1"/>
</dbReference>
<dbReference type="PANTHER" id="PTHR30055">
    <property type="entry name" value="HTH-TYPE TRANSCRIPTIONAL REGULATOR RUTR"/>
    <property type="match status" value="1"/>
</dbReference>
<dbReference type="RefSeq" id="WP_077807793.1">
    <property type="nucleotide sequence ID" value="NZ_BJXS01000001.1"/>
</dbReference>
<dbReference type="PANTHER" id="PTHR30055:SF146">
    <property type="entry name" value="HTH-TYPE TRANSCRIPTIONAL DUAL REGULATOR CECR"/>
    <property type="match status" value="1"/>
</dbReference>
<dbReference type="Pfam" id="PF00440">
    <property type="entry name" value="TetR_N"/>
    <property type="match status" value="1"/>
</dbReference>
<evidence type="ECO:0000256" key="2">
    <source>
        <dbReference type="ARBA" id="ARBA00023125"/>
    </source>
</evidence>
<dbReference type="EMBL" id="CP014691">
    <property type="protein sequence ID" value="AQS88746.1"/>
    <property type="molecule type" value="Genomic_DNA"/>
</dbReference>
<dbReference type="AlphaFoldDB" id="A0A1U9KSE9"/>
<organism evidence="4 5">
    <name type="scientific">Neoasaia chiangmaiensis</name>
    <dbReference type="NCBI Taxonomy" id="320497"/>
    <lineage>
        <taxon>Bacteria</taxon>
        <taxon>Pseudomonadati</taxon>
        <taxon>Pseudomonadota</taxon>
        <taxon>Alphaproteobacteria</taxon>
        <taxon>Acetobacterales</taxon>
        <taxon>Acetobacteraceae</taxon>
        <taxon>Neoasaia</taxon>
    </lineage>
</organism>
<dbReference type="PROSITE" id="PS01081">
    <property type="entry name" value="HTH_TETR_1"/>
    <property type="match status" value="1"/>
</dbReference>
<evidence type="ECO:0000313" key="4">
    <source>
        <dbReference type="EMBL" id="AQS88746.1"/>
    </source>
</evidence>
<dbReference type="FunFam" id="1.10.10.60:FF:000141">
    <property type="entry name" value="TetR family transcriptional regulator"/>
    <property type="match status" value="1"/>
</dbReference>
<dbReference type="GO" id="GO:0000976">
    <property type="term" value="F:transcription cis-regulatory region binding"/>
    <property type="evidence" value="ECO:0007669"/>
    <property type="project" value="TreeGrafter"/>
</dbReference>
<dbReference type="InterPro" id="IPR039536">
    <property type="entry name" value="TetR_C_Proteobacteria"/>
</dbReference>
<evidence type="ECO:0000313" key="5">
    <source>
        <dbReference type="Proteomes" id="UP000188604"/>
    </source>
</evidence>
<reference evidence="4 5" key="1">
    <citation type="submission" date="2016-03" db="EMBL/GenBank/DDBJ databases">
        <title>Acetic acid bacteria sequencing.</title>
        <authorList>
            <person name="Brandt J."/>
            <person name="Jakob F."/>
            <person name="Vogel R.F."/>
        </authorList>
    </citation>
    <scope>NUCLEOTIDE SEQUENCE [LARGE SCALE GENOMIC DNA]</scope>
    <source>
        <strain evidence="4 5">NBRC 101099</strain>
    </source>
</reference>
<sequence length="220" mass="24376">MPDDFANSASNPEDASATQHFCAKRQQVLRGAEAVFLEHGYEGASMSQIAQRAKVSKGTLYNHFENKADLFAALIDELSRLKLATMFERISTPEGNCAETLVTAAAEFITILISPSPVGMYRIIVSEAPKFPHLADIFWRYGSGIVLRNMSAWLENESKKGNLAIDDPVFAAEQFFALCQTRIIQRRRLELPVDCSKAAIQEVARKTGDAFLKIYGPVQS</sequence>
<dbReference type="Gene3D" id="1.10.10.60">
    <property type="entry name" value="Homeodomain-like"/>
    <property type="match status" value="1"/>
</dbReference>
<evidence type="ECO:0000256" key="1">
    <source>
        <dbReference type="ARBA" id="ARBA00023015"/>
    </source>
</evidence>
<protein>
    <submittedName>
        <fullName evidence="4">Uncharacterized protein</fullName>
    </submittedName>
</protein>
<keyword evidence="1" id="KW-0805">Transcription regulation</keyword>
<keyword evidence="2" id="KW-0238">DNA-binding</keyword>
<dbReference type="InterPro" id="IPR009057">
    <property type="entry name" value="Homeodomain-like_sf"/>
</dbReference>
<keyword evidence="5" id="KW-1185">Reference proteome</keyword>
<dbReference type="Pfam" id="PF14246">
    <property type="entry name" value="TetR_C_7"/>
    <property type="match status" value="1"/>
</dbReference>
<dbReference type="PRINTS" id="PR00455">
    <property type="entry name" value="HTHTETR"/>
</dbReference>
<dbReference type="STRING" id="320497.A0U93_13380"/>
<dbReference type="SUPFAM" id="SSF46689">
    <property type="entry name" value="Homeodomain-like"/>
    <property type="match status" value="1"/>
</dbReference>
<dbReference type="OrthoDB" id="9816431at2"/>
<name>A0A1U9KSE9_9PROT</name>
<gene>
    <name evidence="4" type="ORF">A0U93_13380</name>
</gene>
<dbReference type="InterPro" id="IPR036271">
    <property type="entry name" value="Tet_transcr_reg_TetR-rel_C_sf"/>
</dbReference>